<feature type="transmembrane region" description="Helical" evidence="7">
    <location>
        <begin position="159"/>
        <end position="182"/>
    </location>
</feature>
<evidence type="ECO:0000256" key="7">
    <source>
        <dbReference type="SAM" id="Phobius"/>
    </source>
</evidence>
<accession>A0A0R2MQX1</accession>
<keyword evidence="6 7" id="KW-0472">Membrane</keyword>
<sequence length="456" mass="48554">MSQQIKIALLMAASLFMEILDGTIVTTALPKIAQTFHQSSSTVALLVSVYLITVAVFIPVSGWLARRFGKRRIWLIAVILFTVSSLGSALAPNFTVLLVMRMLQGLAGSLMTPTARLIVLEKTAPADLLKMMSYLIWPALIAPAIAPVVGGALATYASWHWIFLINVPIGLISWVIGLKLLAPDQSNERPSFDLIGFFEIAAASLLLLVSADSASQAHPNWWLSAALFGLGIILTLVVSYHLTHAKQPLFAVTALKIPSFRISQTGGSILWLSVGSLPYLLTVYLQTVLHWSALAAGSLVIFIFLGNIGIKPFTTALIEKLGYRNAILLALGLVLISGVALAFMTAATPAAIIAILAAISGVGRSLALTAYNGLSLTEVEFAERNSANTLSAVTQTLAQGIGVALVTLVVSLFSLIAPINLAYQAGFAFLGLLMIAPIIEVWILPKNIGEQGLHHS</sequence>
<evidence type="ECO:0000256" key="2">
    <source>
        <dbReference type="ARBA" id="ARBA00022448"/>
    </source>
</evidence>
<name>A0A0R2MQX1_9LACO</name>
<evidence type="ECO:0000256" key="5">
    <source>
        <dbReference type="ARBA" id="ARBA00022989"/>
    </source>
</evidence>
<comment type="subcellular location">
    <subcellularLocation>
        <location evidence="1">Cell membrane</location>
        <topology evidence="1">Multi-pass membrane protein</topology>
    </subcellularLocation>
</comment>
<feature type="transmembrane region" description="Helical" evidence="7">
    <location>
        <begin position="322"/>
        <end position="344"/>
    </location>
</feature>
<evidence type="ECO:0000259" key="8">
    <source>
        <dbReference type="PROSITE" id="PS50850"/>
    </source>
</evidence>
<keyword evidence="4 7" id="KW-0812">Transmembrane</keyword>
<evidence type="ECO:0000256" key="3">
    <source>
        <dbReference type="ARBA" id="ARBA00022475"/>
    </source>
</evidence>
<protein>
    <submittedName>
        <fullName evidence="9">Proton-dependent transporter</fullName>
    </submittedName>
</protein>
<feature type="transmembrane region" description="Helical" evidence="7">
    <location>
        <begin position="41"/>
        <end position="61"/>
    </location>
</feature>
<feature type="transmembrane region" description="Helical" evidence="7">
    <location>
        <begin position="288"/>
        <end position="310"/>
    </location>
</feature>
<dbReference type="RefSeq" id="WP_056993158.1">
    <property type="nucleotide sequence ID" value="NZ_JQCE01000057.1"/>
</dbReference>
<feature type="transmembrane region" description="Helical" evidence="7">
    <location>
        <begin position="422"/>
        <end position="444"/>
    </location>
</feature>
<feature type="transmembrane region" description="Helical" evidence="7">
    <location>
        <begin position="131"/>
        <end position="153"/>
    </location>
</feature>
<dbReference type="InterPro" id="IPR011701">
    <property type="entry name" value="MFS"/>
</dbReference>
<feature type="transmembrane region" description="Helical" evidence="7">
    <location>
        <begin position="73"/>
        <end position="92"/>
    </location>
</feature>
<dbReference type="PANTHER" id="PTHR42718:SF46">
    <property type="entry name" value="BLR6921 PROTEIN"/>
    <property type="match status" value="1"/>
</dbReference>
<organism evidence="9 10">
    <name type="scientific">Lacticaseibacillus saniviri JCM 17471 = DSM 24301</name>
    <dbReference type="NCBI Taxonomy" id="1293598"/>
    <lineage>
        <taxon>Bacteria</taxon>
        <taxon>Bacillati</taxon>
        <taxon>Bacillota</taxon>
        <taxon>Bacilli</taxon>
        <taxon>Lactobacillales</taxon>
        <taxon>Lactobacillaceae</taxon>
        <taxon>Lacticaseibacillus</taxon>
    </lineage>
</organism>
<feature type="transmembrane region" description="Helical" evidence="7">
    <location>
        <begin position="350"/>
        <end position="371"/>
    </location>
</feature>
<dbReference type="InterPro" id="IPR020846">
    <property type="entry name" value="MFS_dom"/>
</dbReference>
<dbReference type="GO" id="GO:0022857">
    <property type="term" value="F:transmembrane transporter activity"/>
    <property type="evidence" value="ECO:0007669"/>
    <property type="project" value="InterPro"/>
</dbReference>
<evidence type="ECO:0000313" key="10">
    <source>
        <dbReference type="Proteomes" id="UP000050969"/>
    </source>
</evidence>
<keyword evidence="5 7" id="KW-1133">Transmembrane helix</keyword>
<evidence type="ECO:0000256" key="1">
    <source>
        <dbReference type="ARBA" id="ARBA00004651"/>
    </source>
</evidence>
<gene>
    <name evidence="9" type="ORF">IV56_GL002019</name>
</gene>
<feature type="transmembrane region" description="Helical" evidence="7">
    <location>
        <begin position="392"/>
        <end position="416"/>
    </location>
</feature>
<keyword evidence="3" id="KW-1003">Cell membrane</keyword>
<dbReference type="PRINTS" id="PR01036">
    <property type="entry name" value="TCRTETB"/>
</dbReference>
<feature type="transmembrane region" description="Helical" evidence="7">
    <location>
        <begin position="98"/>
        <end position="119"/>
    </location>
</feature>
<dbReference type="SUPFAM" id="SSF103473">
    <property type="entry name" value="MFS general substrate transporter"/>
    <property type="match status" value="1"/>
</dbReference>
<dbReference type="PROSITE" id="PS50850">
    <property type="entry name" value="MFS"/>
    <property type="match status" value="1"/>
</dbReference>
<feature type="transmembrane region" description="Helical" evidence="7">
    <location>
        <begin position="221"/>
        <end position="242"/>
    </location>
</feature>
<dbReference type="AlphaFoldDB" id="A0A0R2MQX1"/>
<feature type="transmembrane region" description="Helical" evidence="7">
    <location>
        <begin position="7"/>
        <end position="29"/>
    </location>
</feature>
<dbReference type="EMBL" id="JQCE01000057">
    <property type="protein sequence ID" value="KRO16020.1"/>
    <property type="molecule type" value="Genomic_DNA"/>
</dbReference>
<proteinExistence type="predicted"/>
<evidence type="ECO:0000256" key="4">
    <source>
        <dbReference type="ARBA" id="ARBA00022692"/>
    </source>
</evidence>
<dbReference type="InterPro" id="IPR036259">
    <property type="entry name" value="MFS_trans_sf"/>
</dbReference>
<dbReference type="Gene3D" id="1.20.1250.20">
    <property type="entry name" value="MFS general substrate transporter like domains"/>
    <property type="match status" value="1"/>
</dbReference>
<feature type="transmembrane region" description="Helical" evidence="7">
    <location>
        <begin position="194"/>
        <end position="215"/>
    </location>
</feature>
<evidence type="ECO:0000256" key="6">
    <source>
        <dbReference type="ARBA" id="ARBA00023136"/>
    </source>
</evidence>
<dbReference type="Pfam" id="PF07690">
    <property type="entry name" value="MFS_1"/>
    <property type="match status" value="1"/>
</dbReference>
<dbReference type="GO" id="GO:0005886">
    <property type="term" value="C:plasma membrane"/>
    <property type="evidence" value="ECO:0007669"/>
    <property type="project" value="UniProtKB-SubCell"/>
</dbReference>
<dbReference type="PANTHER" id="PTHR42718">
    <property type="entry name" value="MAJOR FACILITATOR SUPERFAMILY MULTIDRUG TRANSPORTER MFSC"/>
    <property type="match status" value="1"/>
</dbReference>
<dbReference type="Proteomes" id="UP000050969">
    <property type="component" value="Unassembled WGS sequence"/>
</dbReference>
<evidence type="ECO:0000313" key="9">
    <source>
        <dbReference type="EMBL" id="KRO16020.1"/>
    </source>
</evidence>
<comment type="caution">
    <text evidence="9">The sequence shown here is derived from an EMBL/GenBank/DDBJ whole genome shotgun (WGS) entry which is preliminary data.</text>
</comment>
<keyword evidence="2" id="KW-0813">Transport</keyword>
<reference evidence="9 10" key="1">
    <citation type="journal article" date="2015" name="Genome Announc.">
        <title>Expanding the biotechnology potential of lactobacilli through comparative genomics of 213 strains and associated genera.</title>
        <authorList>
            <person name="Sun Z."/>
            <person name="Harris H.M."/>
            <person name="McCann A."/>
            <person name="Guo C."/>
            <person name="Argimon S."/>
            <person name="Zhang W."/>
            <person name="Yang X."/>
            <person name="Jeffery I.B."/>
            <person name="Cooney J.C."/>
            <person name="Kagawa T.F."/>
            <person name="Liu W."/>
            <person name="Song Y."/>
            <person name="Salvetti E."/>
            <person name="Wrobel A."/>
            <person name="Rasinkangas P."/>
            <person name="Parkhill J."/>
            <person name="Rea M.C."/>
            <person name="O'Sullivan O."/>
            <person name="Ritari J."/>
            <person name="Douillard F.P."/>
            <person name="Paul Ross R."/>
            <person name="Yang R."/>
            <person name="Briner A.E."/>
            <person name="Felis G.E."/>
            <person name="de Vos W.M."/>
            <person name="Barrangou R."/>
            <person name="Klaenhammer T.R."/>
            <person name="Caufield P.W."/>
            <person name="Cui Y."/>
            <person name="Zhang H."/>
            <person name="O'Toole P.W."/>
        </authorList>
    </citation>
    <scope>NUCLEOTIDE SEQUENCE [LARGE SCALE GENOMIC DNA]</scope>
    <source>
        <strain evidence="9 10">DSM 24301</strain>
    </source>
</reference>
<dbReference type="PATRIC" id="fig|1293598.4.peg.2105"/>
<dbReference type="Gene3D" id="1.20.1720.10">
    <property type="entry name" value="Multidrug resistance protein D"/>
    <property type="match status" value="1"/>
</dbReference>
<feature type="domain" description="Major facilitator superfamily (MFS) profile" evidence="8">
    <location>
        <begin position="7"/>
        <end position="449"/>
    </location>
</feature>
<keyword evidence="10" id="KW-1185">Reference proteome</keyword>